<dbReference type="EMBL" id="KQ947411">
    <property type="protein sequence ID" value="KUJ19455.1"/>
    <property type="molecule type" value="Genomic_DNA"/>
</dbReference>
<evidence type="ECO:0000256" key="1">
    <source>
        <dbReference type="ARBA" id="ARBA00022679"/>
    </source>
</evidence>
<dbReference type="SUPFAM" id="SSF53613">
    <property type="entry name" value="Ribokinase-like"/>
    <property type="match status" value="1"/>
</dbReference>
<dbReference type="PANTHER" id="PTHR10584:SF166">
    <property type="entry name" value="RIBOKINASE"/>
    <property type="match status" value="1"/>
</dbReference>
<dbReference type="GO" id="GO:0016301">
    <property type="term" value="F:kinase activity"/>
    <property type="evidence" value="ECO:0007669"/>
    <property type="project" value="UniProtKB-KW"/>
</dbReference>
<dbReference type="AlphaFoldDB" id="A0A194XGX9"/>
<dbReference type="Proteomes" id="UP000070700">
    <property type="component" value="Unassembled WGS sequence"/>
</dbReference>
<evidence type="ECO:0000313" key="5">
    <source>
        <dbReference type="EMBL" id="KUJ19455.1"/>
    </source>
</evidence>
<feature type="region of interest" description="Disordered" evidence="3">
    <location>
        <begin position="60"/>
        <end position="79"/>
    </location>
</feature>
<dbReference type="PANTHER" id="PTHR10584">
    <property type="entry name" value="SUGAR KINASE"/>
    <property type="match status" value="1"/>
</dbReference>
<feature type="domain" description="Carbohydrate kinase PfkB" evidence="4">
    <location>
        <begin position="95"/>
        <end position="325"/>
    </location>
</feature>
<accession>A0A194XGX9</accession>
<dbReference type="OrthoDB" id="415590at2759"/>
<evidence type="ECO:0000313" key="6">
    <source>
        <dbReference type="Proteomes" id="UP000070700"/>
    </source>
</evidence>
<dbReference type="STRING" id="149040.A0A194XGX9"/>
<dbReference type="GeneID" id="28827232"/>
<evidence type="ECO:0000259" key="4">
    <source>
        <dbReference type="Pfam" id="PF00294"/>
    </source>
</evidence>
<dbReference type="Gene3D" id="3.40.1190.20">
    <property type="match status" value="1"/>
</dbReference>
<dbReference type="Pfam" id="PF00294">
    <property type="entry name" value="PfkB"/>
    <property type="match status" value="1"/>
</dbReference>
<dbReference type="GO" id="GO:0006796">
    <property type="term" value="P:phosphate-containing compound metabolic process"/>
    <property type="evidence" value="ECO:0007669"/>
    <property type="project" value="UniProtKB-ARBA"/>
</dbReference>
<dbReference type="InterPro" id="IPR011611">
    <property type="entry name" value="PfkB_dom"/>
</dbReference>
<proteinExistence type="predicted"/>
<sequence length="350" mass="37542">MAPSIFAVCGGLNMDIVMETDRIPYTGESMDTNSLANFPGGKGANTAVAAYRASHLKSGSPARGVAAEGSSSSSVDDRNKQEVRVFMNVEDKTRLVETGVDVSGVLKADGEPSGTCVVMVERSSGESRNLAYQGAILGWKPRDDNSVLCLAGGEKPDIIICHLGIPAPVVGKLLVTAGKQGVDTILNPSPASTIASSGYKNLTHLVMNESEAAELTDCNVEELKDRAAWEKAAKYFIRLGVKNVVITLGARGSYYVTKEGKEGEVAAVQNVDVKDATGAGDTFVANYTLEYVTQKKAGEWDIVKAIDRACKASAKIIQRFGAQDNKRKLSVFHWDNSTRCHAYRYTLHSR</sequence>
<keyword evidence="6" id="KW-1185">Reference proteome</keyword>
<dbReference type="PRINTS" id="PR00990">
    <property type="entry name" value="RIBOKINASE"/>
</dbReference>
<evidence type="ECO:0000256" key="2">
    <source>
        <dbReference type="ARBA" id="ARBA00022777"/>
    </source>
</evidence>
<name>A0A194XGX9_MOLSC</name>
<dbReference type="KEGG" id="psco:LY89DRAFT_706186"/>
<dbReference type="InterPro" id="IPR029056">
    <property type="entry name" value="Ribokinase-like"/>
</dbReference>
<evidence type="ECO:0000256" key="3">
    <source>
        <dbReference type="SAM" id="MobiDB-lite"/>
    </source>
</evidence>
<gene>
    <name evidence="5" type="ORF">LY89DRAFT_706186</name>
</gene>
<dbReference type="RefSeq" id="XP_018073810.1">
    <property type="nucleotide sequence ID" value="XM_018217506.1"/>
</dbReference>
<keyword evidence="2 5" id="KW-0418">Kinase</keyword>
<organism evidence="5 6">
    <name type="scientific">Mollisia scopiformis</name>
    <name type="common">Conifer needle endophyte fungus</name>
    <name type="synonym">Phialocephala scopiformis</name>
    <dbReference type="NCBI Taxonomy" id="149040"/>
    <lineage>
        <taxon>Eukaryota</taxon>
        <taxon>Fungi</taxon>
        <taxon>Dikarya</taxon>
        <taxon>Ascomycota</taxon>
        <taxon>Pezizomycotina</taxon>
        <taxon>Leotiomycetes</taxon>
        <taxon>Helotiales</taxon>
        <taxon>Mollisiaceae</taxon>
        <taxon>Mollisia</taxon>
    </lineage>
</organism>
<reference evidence="5 6" key="1">
    <citation type="submission" date="2015-10" db="EMBL/GenBank/DDBJ databases">
        <title>Full genome of DAOMC 229536 Phialocephala scopiformis, a fungal endophyte of spruce producing the potent anti-insectan compound rugulosin.</title>
        <authorList>
            <consortium name="DOE Joint Genome Institute"/>
            <person name="Walker A.K."/>
            <person name="Frasz S.L."/>
            <person name="Seifert K.A."/>
            <person name="Miller J.D."/>
            <person name="Mondo S.J."/>
            <person name="Labutti K."/>
            <person name="Lipzen A."/>
            <person name="Dockter R."/>
            <person name="Kennedy M."/>
            <person name="Grigoriev I.V."/>
            <person name="Spatafora J.W."/>
        </authorList>
    </citation>
    <scope>NUCLEOTIDE SEQUENCE [LARGE SCALE GENOMIC DNA]</scope>
    <source>
        <strain evidence="5 6">CBS 120377</strain>
    </source>
</reference>
<dbReference type="InterPro" id="IPR002139">
    <property type="entry name" value="Ribo/fructo_kinase"/>
</dbReference>
<dbReference type="FunCoup" id="A0A194XGX9">
    <property type="interactions" value="1121"/>
</dbReference>
<dbReference type="InParanoid" id="A0A194XGX9"/>
<keyword evidence="1" id="KW-0808">Transferase</keyword>
<protein>
    <submittedName>
        <fullName evidence="5">Ribokinase-like protein</fullName>
    </submittedName>
</protein>